<dbReference type="AlphaFoldDB" id="A0AAD9Q6S5"/>
<evidence type="ECO:0000313" key="2">
    <source>
        <dbReference type="Proteomes" id="UP001249851"/>
    </source>
</evidence>
<name>A0AAD9Q6S5_ACRCE</name>
<comment type="caution">
    <text evidence="1">The sequence shown here is derived from an EMBL/GenBank/DDBJ whole genome shotgun (WGS) entry which is preliminary data.</text>
</comment>
<evidence type="ECO:0000313" key="1">
    <source>
        <dbReference type="EMBL" id="KAK2555749.1"/>
    </source>
</evidence>
<reference evidence="1" key="2">
    <citation type="journal article" date="2023" name="Science">
        <title>Genomic signatures of disease resistance in endangered staghorn corals.</title>
        <authorList>
            <person name="Vollmer S.V."/>
            <person name="Selwyn J.D."/>
            <person name="Despard B.A."/>
            <person name="Roesel C.L."/>
        </authorList>
    </citation>
    <scope>NUCLEOTIDE SEQUENCE</scope>
    <source>
        <strain evidence="1">K2</strain>
    </source>
</reference>
<protein>
    <submittedName>
        <fullName evidence="1">Uncharacterized protein</fullName>
    </submittedName>
</protein>
<dbReference type="Proteomes" id="UP001249851">
    <property type="component" value="Unassembled WGS sequence"/>
</dbReference>
<proteinExistence type="predicted"/>
<reference evidence="1" key="1">
    <citation type="journal article" date="2023" name="G3 (Bethesda)">
        <title>Whole genome assembly and annotation of the endangered Caribbean coral Acropora cervicornis.</title>
        <authorList>
            <person name="Selwyn J.D."/>
            <person name="Vollmer S.V."/>
        </authorList>
    </citation>
    <scope>NUCLEOTIDE SEQUENCE</scope>
    <source>
        <strain evidence="1">K2</strain>
    </source>
</reference>
<accession>A0AAD9Q6S5</accession>
<gene>
    <name evidence="1" type="ORF">P5673_022329</name>
</gene>
<keyword evidence="2" id="KW-1185">Reference proteome</keyword>
<organism evidence="1 2">
    <name type="scientific">Acropora cervicornis</name>
    <name type="common">Staghorn coral</name>
    <dbReference type="NCBI Taxonomy" id="6130"/>
    <lineage>
        <taxon>Eukaryota</taxon>
        <taxon>Metazoa</taxon>
        <taxon>Cnidaria</taxon>
        <taxon>Anthozoa</taxon>
        <taxon>Hexacorallia</taxon>
        <taxon>Scleractinia</taxon>
        <taxon>Astrocoeniina</taxon>
        <taxon>Acroporidae</taxon>
        <taxon>Acropora</taxon>
    </lineage>
</organism>
<sequence>MFDDGDVLVHWNLLVNKHTTCEAENSQLGNCESPVIKEIQWLYEHDLEPLIGNNSDSDSRRRKVLLQLAGIDTVGNRFQLIPADVGFVFSCKKEEAKNGKCIILDLCDQDYIHNHKKLLNPLDHASRFLILGDYMVHMHHIKRVYDAFPPTQCGRGGSDVNHCDQQNWRSMQKFQSATTHIINDGTQCSKFDDKLAPEKHYIEVAEHDLTMSHLREEMLK</sequence>
<dbReference type="EMBL" id="JARQWQ010000060">
    <property type="protein sequence ID" value="KAK2555749.1"/>
    <property type="molecule type" value="Genomic_DNA"/>
</dbReference>